<evidence type="ECO:0000256" key="1">
    <source>
        <dbReference type="SAM" id="MobiDB-lite"/>
    </source>
</evidence>
<name>A0AAV7L6E7_PLEWA</name>
<dbReference type="Gene3D" id="1.10.340.70">
    <property type="match status" value="1"/>
</dbReference>
<gene>
    <name evidence="2" type="ORF">NDU88_003609</name>
</gene>
<dbReference type="AlphaFoldDB" id="A0AAV7L6E7"/>
<protein>
    <submittedName>
        <fullName evidence="2">Uncharacterized protein</fullName>
    </submittedName>
</protein>
<dbReference type="EMBL" id="JANPWB010000016">
    <property type="protein sequence ID" value="KAJ1083450.1"/>
    <property type="molecule type" value="Genomic_DNA"/>
</dbReference>
<proteinExistence type="predicted"/>
<comment type="caution">
    <text evidence="2">The sequence shown here is derived from an EMBL/GenBank/DDBJ whole genome shotgun (WGS) entry which is preliminary data.</text>
</comment>
<feature type="region of interest" description="Disordered" evidence="1">
    <location>
        <begin position="1"/>
        <end position="78"/>
    </location>
</feature>
<evidence type="ECO:0000313" key="3">
    <source>
        <dbReference type="Proteomes" id="UP001066276"/>
    </source>
</evidence>
<organism evidence="2 3">
    <name type="scientific">Pleurodeles waltl</name>
    <name type="common">Iberian ribbed newt</name>
    <dbReference type="NCBI Taxonomy" id="8319"/>
    <lineage>
        <taxon>Eukaryota</taxon>
        <taxon>Metazoa</taxon>
        <taxon>Chordata</taxon>
        <taxon>Craniata</taxon>
        <taxon>Vertebrata</taxon>
        <taxon>Euteleostomi</taxon>
        <taxon>Amphibia</taxon>
        <taxon>Batrachia</taxon>
        <taxon>Caudata</taxon>
        <taxon>Salamandroidea</taxon>
        <taxon>Salamandridae</taxon>
        <taxon>Pleurodelinae</taxon>
        <taxon>Pleurodeles</taxon>
    </lineage>
</organism>
<keyword evidence="3" id="KW-1185">Reference proteome</keyword>
<dbReference type="Proteomes" id="UP001066276">
    <property type="component" value="Chromosome 12"/>
</dbReference>
<accession>A0AAV7L6E7</accession>
<evidence type="ECO:0000313" key="2">
    <source>
        <dbReference type="EMBL" id="KAJ1083450.1"/>
    </source>
</evidence>
<reference evidence="2" key="1">
    <citation type="journal article" date="2022" name="bioRxiv">
        <title>Sequencing and chromosome-scale assembly of the giantPleurodeles waltlgenome.</title>
        <authorList>
            <person name="Brown T."/>
            <person name="Elewa A."/>
            <person name="Iarovenko S."/>
            <person name="Subramanian E."/>
            <person name="Araus A.J."/>
            <person name="Petzold A."/>
            <person name="Susuki M."/>
            <person name="Suzuki K.-i.T."/>
            <person name="Hayashi T."/>
            <person name="Toyoda A."/>
            <person name="Oliveira C."/>
            <person name="Osipova E."/>
            <person name="Leigh N.D."/>
            <person name="Simon A."/>
            <person name="Yun M.H."/>
        </authorList>
    </citation>
    <scope>NUCLEOTIDE SEQUENCE</scope>
    <source>
        <strain evidence="2">20211129_DDA</strain>
        <tissue evidence="2">Liver</tissue>
    </source>
</reference>
<sequence>MWTVEVPHSRGGKSVKDPTPSARKVKDPTPPAMKVKEPTPPAMKGKKPSTPARKAREPAYPAMKGKKPSTPTRKGGCTHRHRVEHGVDEHGEDLQFRFHGSFVLLCDSDGHQRVGIQIEGNTLADETVKSAVAMASVAAATRSKTRVDDETLAGIGATAEGTPMPKAYPTKYSSPLGGMFDAEVKIPGVGVRVIPNKDLRPELVKAAHEGVVSAHAGVAATISILQSHYW</sequence>